<organism evidence="2 3">
    <name type="scientific">Yarrowia lipolytica</name>
    <name type="common">Candida lipolytica</name>
    <dbReference type="NCBI Taxonomy" id="4952"/>
    <lineage>
        <taxon>Eukaryota</taxon>
        <taxon>Fungi</taxon>
        <taxon>Dikarya</taxon>
        <taxon>Ascomycota</taxon>
        <taxon>Saccharomycotina</taxon>
        <taxon>Dipodascomycetes</taxon>
        <taxon>Dipodascales</taxon>
        <taxon>Dipodascales incertae sedis</taxon>
        <taxon>Yarrowia</taxon>
    </lineage>
</organism>
<name>A0A1D8NDZ0_YARLL</name>
<dbReference type="GeneID" id="94583282"/>
<dbReference type="AlphaFoldDB" id="A0A1D8NDZ0"/>
<sequence>MCCLLRTYTLVFQAALCANCRQSSPGYQDPPLFSPFSRLEVVRLQGTPATLPINFCEVKLSQTCWTRNSCHRSLEELRAATALYTAANILYRANALQAARRLAAETLICVSRSLAALSKEDPLGSFSRLERVNVCDRRMCMNELYSCW</sequence>
<evidence type="ECO:0000313" key="3">
    <source>
        <dbReference type="Proteomes" id="UP000182444"/>
    </source>
</evidence>
<feature type="signal peptide" evidence="1">
    <location>
        <begin position="1"/>
        <end position="17"/>
    </location>
</feature>
<dbReference type="Proteomes" id="UP000182444">
    <property type="component" value="Chromosome 1D"/>
</dbReference>
<dbReference type="EMBL" id="CP017556">
    <property type="protein sequence ID" value="AOW03855.1"/>
    <property type="molecule type" value="Genomic_DNA"/>
</dbReference>
<keyword evidence="1" id="KW-0732">Signal</keyword>
<evidence type="ECO:0000256" key="1">
    <source>
        <dbReference type="SAM" id="SignalP"/>
    </source>
</evidence>
<feature type="chain" id="PRO_5009110472" evidence="1">
    <location>
        <begin position="18"/>
        <end position="148"/>
    </location>
</feature>
<dbReference type="VEuPathDB" id="FungiDB:YALI1_D12587g"/>
<reference evidence="2 3" key="1">
    <citation type="journal article" date="2016" name="PLoS ONE">
        <title>Sequence Assembly of Yarrowia lipolytica Strain W29/CLIB89 Shows Transposable Element Diversity.</title>
        <authorList>
            <person name="Magnan C."/>
            <person name="Yu J."/>
            <person name="Chang I."/>
            <person name="Jahn E."/>
            <person name="Kanomata Y."/>
            <person name="Wu J."/>
            <person name="Zeller M."/>
            <person name="Oakes M."/>
            <person name="Baldi P."/>
            <person name="Sandmeyer S."/>
        </authorList>
    </citation>
    <scope>NUCLEOTIDE SEQUENCE [LARGE SCALE GENOMIC DNA]</scope>
    <source>
        <strain evidence="3">CLIB89(W29)</strain>
    </source>
</reference>
<dbReference type="RefSeq" id="XP_068138769.1">
    <property type="nucleotide sequence ID" value="XM_068282668.1"/>
</dbReference>
<proteinExistence type="predicted"/>
<accession>A0A1D8NDZ0</accession>
<protein>
    <submittedName>
        <fullName evidence="2">Uncharacterized protein</fullName>
    </submittedName>
</protein>
<evidence type="ECO:0000313" key="2">
    <source>
        <dbReference type="EMBL" id="AOW03855.1"/>
    </source>
</evidence>
<gene>
    <name evidence="2" type="ORF">YALI1_D12587g</name>
</gene>